<dbReference type="PANTHER" id="PTHR38445:SF10">
    <property type="entry name" value="GNTR-FAMILY TRANSCRIPTIONAL REGULATOR"/>
    <property type="match status" value="1"/>
</dbReference>
<dbReference type="PATRIC" id="fig|1423813.3.peg.675"/>
<keyword evidence="6" id="KW-1185">Reference proteome</keyword>
<dbReference type="Gene3D" id="1.10.10.10">
    <property type="entry name" value="Winged helix-like DNA-binding domain superfamily/Winged helix DNA-binding domain"/>
    <property type="match status" value="1"/>
</dbReference>
<protein>
    <submittedName>
        <fullName evidence="5">Transcription regulator</fullName>
    </submittedName>
</protein>
<accession>A0A0R2A082</accession>
<dbReference type="CDD" id="cd07377">
    <property type="entry name" value="WHTH_GntR"/>
    <property type="match status" value="1"/>
</dbReference>
<dbReference type="InterPro" id="IPR036390">
    <property type="entry name" value="WH_DNA-bd_sf"/>
</dbReference>
<keyword evidence="2" id="KW-0238">DNA-binding</keyword>
<sequence>MQFNFDSTEPIYQQVAAQLEEAIFTGGFNEDDQVPSTTEISKQFHINPATVLKGMNLLVAKDLIEKKRGLGMFVKQGAKDKIMHQRRESFYSDYVLNLVQEAQKLGLTQDKLEQLISRGYQNDDTTR</sequence>
<dbReference type="STRING" id="1423813.FC26_GL000664"/>
<dbReference type="GO" id="GO:0003700">
    <property type="term" value="F:DNA-binding transcription factor activity"/>
    <property type="evidence" value="ECO:0007669"/>
    <property type="project" value="InterPro"/>
</dbReference>
<dbReference type="SMART" id="SM00345">
    <property type="entry name" value="HTH_GNTR"/>
    <property type="match status" value="1"/>
</dbReference>
<dbReference type="PROSITE" id="PS50949">
    <property type="entry name" value="HTH_GNTR"/>
    <property type="match status" value="1"/>
</dbReference>
<dbReference type="InterPro" id="IPR000524">
    <property type="entry name" value="Tscrpt_reg_HTH_GntR"/>
</dbReference>
<organism evidence="5 6">
    <name type="scientific">Paucilactobacillus vaccinostercus DSM 20634</name>
    <dbReference type="NCBI Taxonomy" id="1423813"/>
    <lineage>
        <taxon>Bacteria</taxon>
        <taxon>Bacillati</taxon>
        <taxon>Bacillota</taxon>
        <taxon>Bacilli</taxon>
        <taxon>Lactobacillales</taxon>
        <taxon>Lactobacillaceae</taxon>
        <taxon>Paucilactobacillus</taxon>
    </lineage>
</organism>
<evidence type="ECO:0000256" key="2">
    <source>
        <dbReference type="ARBA" id="ARBA00023125"/>
    </source>
</evidence>
<dbReference type="OrthoDB" id="162505at2"/>
<proteinExistence type="predicted"/>
<dbReference type="RefSeq" id="WP_057780863.1">
    <property type="nucleotide sequence ID" value="NZ_AYYY01000063.1"/>
</dbReference>
<dbReference type="PANTHER" id="PTHR38445">
    <property type="entry name" value="HTH-TYPE TRANSCRIPTIONAL REPRESSOR YTRA"/>
    <property type="match status" value="1"/>
</dbReference>
<keyword evidence="1" id="KW-0805">Transcription regulation</keyword>
<dbReference type="SUPFAM" id="SSF46785">
    <property type="entry name" value="Winged helix' DNA-binding domain"/>
    <property type="match status" value="1"/>
</dbReference>
<reference evidence="5 6" key="1">
    <citation type="journal article" date="2015" name="Genome Announc.">
        <title>Expanding the biotechnology potential of lactobacilli through comparative genomics of 213 strains and associated genera.</title>
        <authorList>
            <person name="Sun Z."/>
            <person name="Harris H.M."/>
            <person name="McCann A."/>
            <person name="Guo C."/>
            <person name="Argimon S."/>
            <person name="Zhang W."/>
            <person name="Yang X."/>
            <person name="Jeffery I.B."/>
            <person name="Cooney J.C."/>
            <person name="Kagawa T.F."/>
            <person name="Liu W."/>
            <person name="Song Y."/>
            <person name="Salvetti E."/>
            <person name="Wrobel A."/>
            <person name="Rasinkangas P."/>
            <person name="Parkhill J."/>
            <person name="Rea M.C."/>
            <person name="O'Sullivan O."/>
            <person name="Ritari J."/>
            <person name="Douillard F.P."/>
            <person name="Paul Ross R."/>
            <person name="Yang R."/>
            <person name="Briner A.E."/>
            <person name="Felis G.E."/>
            <person name="de Vos W.M."/>
            <person name="Barrangou R."/>
            <person name="Klaenhammer T.R."/>
            <person name="Caufield P.W."/>
            <person name="Cui Y."/>
            <person name="Zhang H."/>
            <person name="O'Toole P.W."/>
        </authorList>
    </citation>
    <scope>NUCLEOTIDE SEQUENCE [LARGE SCALE GENOMIC DNA]</scope>
    <source>
        <strain evidence="5 6">DSM 20634</strain>
    </source>
</reference>
<dbReference type="GO" id="GO:0003677">
    <property type="term" value="F:DNA binding"/>
    <property type="evidence" value="ECO:0007669"/>
    <property type="project" value="UniProtKB-KW"/>
</dbReference>
<evidence type="ECO:0000313" key="6">
    <source>
        <dbReference type="Proteomes" id="UP000051733"/>
    </source>
</evidence>
<dbReference type="InterPro" id="IPR036388">
    <property type="entry name" value="WH-like_DNA-bd_sf"/>
</dbReference>
<keyword evidence="3" id="KW-0804">Transcription</keyword>
<evidence type="ECO:0000313" key="5">
    <source>
        <dbReference type="EMBL" id="KRM60574.1"/>
    </source>
</evidence>
<evidence type="ECO:0000256" key="3">
    <source>
        <dbReference type="ARBA" id="ARBA00023163"/>
    </source>
</evidence>
<evidence type="ECO:0000256" key="1">
    <source>
        <dbReference type="ARBA" id="ARBA00023015"/>
    </source>
</evidence>
<comment type="caution">
    <text evidence="5">The sequence shown here is derived from an EMBL/GenBank/DDBJ whole genome shotgun (WGS) entry which is preliminary data.</text>
</comment>
<dbReference type="AlphaFoldDB" id="A0A0R2A082"/>
<gene>
    <name evidence="5" type="ORF">FC26_GL000664</name>
</gene>
<feature type="domain" description="HTH gntR-type" evidence="4">
    <location>
        <begin position="9"/>
        <end position="77"/>
    </location>
</feature>
<evidence type="ECO:0000259" key="4">
    <source>
        <dbReference type="PROSITE" id="PS50949"/>
    </source>
</evidence>
<dbReference type="Proteomes" id="UP000051733">
    <property type="component" value="Unassembled WGS sequence"/>
</dbReference>
<dbReference type="Pfam" id="PF00392">
    <property type="entry name" value="GntR"/>
    <property type="match status" value="1"/>
</dbReference>
<name>A0A0R2A082_9LACO</name>
<dbReference type="EMBL" id="AYYY01000063">
    <property type="protein sequence ID" value="KRM60574.1"/>
    <property type="molecule type" value="Genomic_DNA"/>
</dbReference>